<dbReference type="KEGG" id="ans:ArsFIN_28490"/>
<dbReference type="RefSeq" id="WP_135677824.1">
    <property type="nucleotide sequence ID" value="NZ_CP038613.1"/>
</dbReference>
<sequence>MISRVLGYNSDGAWGVNGGVSVPKDINGLELIYIKDKILSDGNIEIQTFHRQHPIYQKIFRTGGLKRL</sequence>
<feature type="domain" description="Phage tail protein C-terminal" evidence="1">
    <location>
        <begin position="2"/>
        <end position="61"/>
    </location>
</feature>
<dbReference type="AlphaFoldDB" id="A0A4P7KVP5"/>
<protein>
    <recommendedName>
        <fullName evidence="1">Phage tail protein C-terminal domain-containing protein</fullName>
    </recommendedName>
</protein>
<evidence type="ECO:0000313" key="3">
    <source>
        <dbReference type="Proteomes" id="UP000295134"/>
    </source>
</evidence>
<dbReference type="InterPro" id="IPR058008">
    <property type="entry name" value="Gp26_C"/>
</dbReference>
<evidence type="ECO:0000313" key="2">
    <source>
        <dbReference type="EMBL" id="QBY44265.1"/>
    </source>
</evidence>
<gene>
    <name evidence="2" type="ORF">ArsFIN_28490</name>
</gene>
<dbReference type="Proteomes" id="UP000295134">
    <property type="component" value="Chromosome"/>
</dbReference>
<organism evidence="2 3">
    <name type="scientific">Arsenophonus nasoniae</name>
    <name type="common">son-killer infecting Nasonia vitripennis</name>
    <dbReference type="NCBI Taxonomy" id="638"/>
    <lineage>
        <taxon>Bacteria</taxon>
        <taxon>Pseudomonadati</taxon>
        <taxon>Pseudomonadota</taxon>
        <taxon>Gammaproteobacteria</taxon>
        <taxon>Enterobacterales</taxon>
        <taxon>Morganellaceae</taxon>
        <taxon>Arsenophonus</taxon>
    </lineage>
</organism>
<accession>A0A4P7KVP5</accession>
<dbReference type="GeneID" id="96877850"/>
<proteinExistence type="predicted"/>
<name>A0A4P7KVP5_9GAMM</name>
<reference evidence="2 3" key="1">
    <citation type="submission" date="2019-03" db="EMBL/GenBank/DDBJ databases">
        <title>Long-read sequencing reveals hyperdense prophage content in a complex bacterial symbiont genome.</title>
        <authorList>
            <person name="Frost C.L."/>
            <person name="Siozios S."/>
            <person name="Nadal-Jimenez P."/>
            <person name="Brockhurst M.A."/>
            <person name="King K.C."/>
            <person name="Darby A.C."/>
            <person name="Hurst G.D.D."/>
        </authorList>
    </citation>
    <scope>NUCLEOTIDE SEQUENCE [LARGE SCALE GENOMIC DNA]</scope>
    <source>
        <strain evidence="2 3">FIN</strain>
    </source>
</reference>
<dbReference type="Pfam" id="PF25670">
    <property type="entry name" value="Phage_tail_C_2"/>
    <property type="match status" value="1"/>
</dbReference>
<dbReference type="EMBL" id="CP038613">
    <property type="protein sequence ID" value="QBY44265.1"/>
    <property type="molecule type" value="Genomic_DNA"/>
</dbReference>
<evidence type="ECO:0000259" key="1">
    <source>
        <dbReference type="Pfam" id="PF25670"/>
    </source>
</evidence>